<protein>
    <recommendedName>
        <fullName evidence="3">Nephrocystin 3-like N-terminal domain-containing protein</fullName>
    </recommendedName>
</protein>
<accession>A0A9P6C0J7</accession>
<name>A0A9P6C0J7_9AGAR</name>
<dbReference type="PANTHER" id="PTHR10039:SF17">
    <property type="entry name" value="FUNGAL STAND N-TERMINAL GOODBYE DOMAIN-CONTAINING PROTEIN-RELATED"/>
    <property type="match status" value="1"/>
</dbReference>
<gene>
    <name evidence="4" type="ORF">P691DRAFT_786350</name>
</gene>
<dbReference type="SUPFAM" id="SSF52540">
    <property type="entry name" value="P-loop containing nucleoside triphosphate hydrolases"/>
    <property type="match status" value="1"/>
</dbReference>
<evidence type="ECO:0000259" key="3">
    <source>
        <dbReference type="Pfam" id="PF24883"/>
    </source>
</evidence>
<evidence type="ECO:0000313" key="5">
    <source>
        <dbReference type="Proteomes" id="UP000807342"/>
    </source>
</evidence>
<dbReference type="Pfam" id="PF24883">
    <property type="entry name" value="NPHP3_N"/>
    <property type="match status" value="1"/>
</dbReference>
<keyword evidence="1" id="KW-0677">Repeat</keyword>
<comment type="caution">
    <text evidence="4">The sequence shown here is derived from an EMBL/GenBank/DDBJ whole genome shotgun (WGS) entry which is preliminary data.</text>
</comment>
<dbReference type="AlphaFoldDB" id="A0A9P6C0J7"/>
<proteinExistence type="predicted"/>
<evidence type="ECO:0000256" key="2">
    <source>
        <dbReference type="SAM" id="MobiDB-lite"/>
    </source>
</evidence>
<feature type="domain" description="Nephrocystin 3-like N-terminal" evidence="3">
    <location>
        <begin position="73"/>
        <end position="224"/>
    </location>
</feature>
<reference evidence="4" key="1">
    <citation type="submission" date="2020-11" db="EMBL/GenBank/DDBJ databases">
        <authorList>
            <consortium name="DOE Joint Genome Institute"/>
            <person name="Ahrendt S."/>
            <person name="Riley R."/>
            <person name="Andreopoulos W."/>
            <person name="Labutti K."/>
            <person name="Pangilinan J."/>
            <person name="Ruiz-Duenas F.J."/>
            <person name="Barrasa J.M."/>
            <person name="Sanchez-Garcia M."/>
            <person name="Camarero S."/>
            <person name="Miyauchi S."/>
            <person name="Serrano A."/>
            <person name="Linde D."/>
            <person name="Babiker R."/>
            <person name="Drula E."/>
            <person name="Ayuso-Fernandez I."/>
            <person name="Pacheco R."/>
            <person name="Padilla G."/>
            <person name="Ferreira P."/>
            <person name="Barriuso J."/>
            <person name="Kellner H."/>
            <person name="Castanera R."/>
            <person name="Alfaro M."/>
            <person name="Ramirez L."/>
            <person name="Pisabarro A.G."/>
            <person name="Kuo A."/>
            <person name="Tritt A."/>
            <person name="Lipzen A."/>
            <person name="He G."/>
            <person name="Yan M."/>
            <person name="Ng V."/>
            <person name="Cullen D."/>
            <person name="Martin F."/>
            <person name="Rosso M.-N."/>
            <person name="Henrissat B."/>
            <person name="Hibbett D."/>
            <person name="Martinez A.T."/>
            <person name="Grigoriev I.V."/>
        </authorList>
    </citation>
    <scope>NUCLEOTIDE SEQUENCE</scope>
    <source>
        <strain evidence="4">MF-IS2</strain>
    </source>
</reference>
<dbReference type="PANTHER" id="PTHR10039">
    <property type="entry name" value="AMELOGENIN"/>
    <property type="match status" value="1"/>
</dbReference>
<keyword evidence="5" id="KW-1185">Reference proteome</keyword>
<evidence type="ECO:0000313" key="4">
    <source>
        <dbReference type="EMBL" id="KAF9444669.1"/>
    </source>
</evidence>
<dbReference type="Proteomes" id="UP000807342">
    <property type="component" value="Unassembled WGS sequence"/>
</dbReference>
<dbReference type="EMBL" id="MU151356">
    <property type="protein sequence ID" value="KAF9444669.1"/>
    <property type="molecule type" value="Genomic_DNA"/>
</dbReference>
<dbReference type="InterPro" id="IPR056884">
    <property type="entry name" value="NPHP3-like_N"/>
</dbReference>
<feature type="region of interest" description="Disordered" evidence="2">
    <location>
        <begin position="623"/>
        <end position="702"/>
    </location>
</feature>
<evidence type="ECO:0000256" key="1">
    <source>
        <dbReference type="ARBA" id="ARBA00022737"/>
    </source>
</evidence>
<sequence>MTESHIFQNAQGFVIENSQFVVSQAEKRGLQILLEASIPAAAYDSSEHPRHCHPGTRYQYIDQIVNWGLEGSNRGHHIFWLKGPAGVGKSAIAQSCAEELATQKKLAAAFFFSRPNQREDPQRLFTSISYQWASKRKPYAEILKSTIHDDPTIVNKALPHQFHHLFVSPLQKLVANGEDITERVVIIDGLDECAGVAAQRTIVEIIAASIRDSVTPFIWLICSRLEPHLVTAFNTLEVSVVTHQEELTVSRDIDNEIAKYLTDELAKIGREHDIPLPWPHERDIGTLINLSSGLFIYANTVVRFIGDHNSLGPETQLRAVVALAKIVAKRSSEHPLSELDSFYLLIIQRIPAKVLQTVQWILLATIIPDIGTDAEYNRQLLGLSRSEFRTACRTLHSVMKIEEGQIVFYHASFMDCMQDPQRSREFCIRSGSGLALRTNLMQRLQAVCNDPSIRPYSESFYALIQADRHESNDANVHAYENVILGFFSLFLNIPRSAAILTALACLNFERMAKLWVRDAWVPLNMNTVFLRIPKKYRSKIVQSCKDRDREVHAWEVAQMPRGADWDRSYILGHSQHKCFCWYDLSRRSFTLRSYYERPTGKYLTAGYLAADLATPECPTGVVKDARSGLGQDTTECHEPRHAPHAGPSNNSTPIPTAMGNSRKHRRPKVGHLDLVNKHRKRPRPKEDNENAPSPGRRLRKLL</sequence>
<dbReference type="Gene3D" id="3.40.50.300">
    <property type="entry name" value="P-loop containing nucleotide triphosphate hydrolases"/>
    <property type="match status" value="1"/>
</dbReference>
<dbReference type="InterPro" id="IPR027417">
    <property type="entry name" value="P-loop_NTPase"/>
</dbReference>
<dbReference type="OrthoDB" id="21416at2759"/>
<organism evidence="4 5">
    <name type="scientific">Macrolepiota fuliginosa MF-IS2</name>
    <dbReference type="NCBI Taxonomy" id="1400762"/>
    <lineage>
        <taxon>Eukaryota</taxon>
        <taxon>Fungi</taxon>
        <taxon>Dikarya</taxon>
        <taxon>Basidiomycota</taxon>
        <taxon>Agaricomycotina</taxon>
        <taxon>Agaricomycetes</taxon>
        <taxon>Agaricomycetidae</taxon>
        <taxon>Agaricales</taxon>
        <taxon>Agaricineae</taxon>
        <taxon>Agaricaceae</taxon>
        <taxon>Macrolepiota</taxon>
    </lineage>
</organism>